<dbReference type="Gene3D" id="3.90.600.10">
    <property type="entry name" value="Phosphoribosylglycinamide synthetase, C-terminal domain"/>
    <property type="match status" value="1"/>
</dbReference>
<feature type="domain" description="ATP-grasp" evidence="13">
    <location>
        <begin position="107"/>
        <end position="314"/>
    </location>
</feature>
<keyword evidence="10" id="KW-0413">Isomerase</keyword>
<evidence type="ECO:0000256" key="1">
    <source>
        <dbReference type="ARBA" id="ARBA00001936"/>
    </source>
</evidence>
<comment type="similarity">
    <text evidence="8 9">Belongs to the GARS family.</text>
</comment>
<comment type="catalytic activity">
    <reaction evidence="10">
        <text>5-carboxyamino-1-(5-phospho-D-ribosyl)imidazole + H(+) = 5-amino-1-(5-phospho-D-ribosyl)imidazole-4-carboxylate</text>
        <dbReference type="Rhea" id="RHEA:13193"/>
        <dbReference type="ChEBI" id="CHEBI:15378"/>
        <dbReference type="ChEBI" id="CHEBI:58730"/>
        <dbReference type="ChEBI" id="CHEBI:77657"/>
        <dbReference type="EC" id="5.4.99.18"/>
    </reaction>
</comment>
<keyword evidence="14" id="KW-0456">Lyase</keyword>
<dbReference type="AlphaFoldDB" id="E1QDM8"/>
<dbReference type="EMBL" id="CP002085">
    <property type="protein sequence ID" value="ADK83547.1"/>
    <property type="molecule type" value="Genomic_DNA"/>
</dbReference>
<dbReference type="SMART" id="SM01210">
    <property type="entry name" value="GARS_C"/>
    <property type="match status" value="1"/>
</dbReference>
<evidence type="ECO:0000313" key="15">
    <source>
        <dbReference type="Proteomes" id="UP000009047"/>
    </source>
</evidence>
<feature type="binding site" evidence="10">
    <location>
        <position position="467"/>
    </location>
    <ligand>
        <name>substrate</name>
    </ligand>
</feature>
<keyword evidence="15" id="KW-1185">Reference proteome</keyword>
<dbReference type="InterPro" id="IPR016185">
    <property type="entry name" value="PreATP-grasp_dom_sf"/>
</dbReference>
<feature type="region of interest" description="Disordered" evidence="12">
    <location>
        <begin position="208"/>
        <end position="227"/>
    </location>
</feature>
<dbReference type="HAMAP" id="MF_00138">
    <property type="entry name" value="GARS"/>
    <property type="match status" value="1"/>
</dbReference>
<feature type="binding site" evidence="10">
    <location>
        <position position="437"/>
    </location>
    <ligand>
        <name>substrate</name>
    </ligand>
</feature>
<dbReference type="Pfam" id="PF02844">
    <property type="entry name" value="GARS_N"/>
    <property type="match status" value="1"/>
</dbReference>
<dbReference type="GO" id="GO:0034023">
    <property type="term" value="F:5-(carboxyamino)imidazole ribonucleotide mutase activity"/>
    <property type="evidence" value="ECO:0007669"/>
    <property type="project" value="UniProtKB-UniRule"/>
</dbReference>
<dbReference type="KEGG" id="dbr:Deba_0168"/>
<dbReference type="HAMAP" id="MF_01929">
    <property type="entry name" value="PurE_classI"/>
    <property type="match status" value="1"/>
</dbReference>
<comment type="pathway">
    <text evidence="3 9">Purine metabolism; IMP biosynthesis via de novo pathway; N(1)-(5-phospho-D-ribosyl)glycinamide from 5-phospho-alpha-D-ribose 1-diphosphate: step 2/2.</text>
</comment>
<dbReference type="InterPro" id="IPR000031">
    <property type="entry name" value="PurE_dom"/>
</dbReference>
<keyword evidence="6 9" id="KW-0658">Purine biosynthesis</keyword>
<dbReference type="InterPro" id="IPR037123">
    <property type="entry name" value="PRibGlycinamide_synth_C_sf"/>
</dbReference>
<dbReference type="SUPFAM" id="SSF52440">
    <property type="entry name" value="PreATP-grasp domain"/>
    <property type="match status" value="1"/>
</dbReference>
<accession>E1QDM8</accession>
<comment type="cofactor">
    <cofactor evidence="1">
        <name>Mn(2+)</name>
        <dbReference type="ChEBI" id="CHEBI:29035"/>
    </cofactor>
</comment>
<dbReference type="PANTHER" id="PTHR43472:SF1">
    <property type="entry name" value="PHOSPHORIBOSYLAMINE--GLYCINE LIGASE, CHLOROPLASTIC"/>
    <property type="match status" value="1"/>
</dbReference>
<keyword evidence="5 11" id="KW-0547">Nucleotide-binding</keyword>
<evidence type="ECO:0000256" key="7">
    <source>
        <dbReference type="ARBA" id="ARBA00022840"/>
    </source>
</evidence>
<dbReference type="EC" id="6.3.4.13" evidence="9"/>
<dbReference type="InterPro" id="IPR020559">
    <property type="entry name" value="PRibGlycinamide_synth_CS"/>
</dbReference>
<dbReference type="SMART" id="SM01001">
    <property type="entry name" value="AIRC"/>
    <property type="match status" value="1"/>
</dbReference>
<dbReference type="Gene3D" id="3.40.50.1970">
    <property type="match status" value="1"/>
</dbReference>
<evidence type="ECO:0000256" key="12">
    <source>
        <dbReference type="SAM" id="MobiDB-lite"/>
    </source>
</evidence>
<evidence type="ECO:0000256" key="10">
    <source>
        <dbReference type="HAMAP-Rule" id="MF_01929"/>
    </source>
</evidence>
<dbReference type="GO" id="GO:0016829">
    <property type="term" value="F:lyase activity"/>
    <property type="evidence" value="ECO:0007669"/>
    <property type="project" value="UniProtKB-KW"/>
</dbReference>
<comment type="cofactor">
    <cofactor evidence="2">
        <name>Mg(2+)</name>
        <dbReference type="ChEBI" id="CHEBI:18420"/>
    </cofactor>
</comment>
<name>E1QDM8_DESB2</name>
<comment type="similarity">
    <text evidence="10">Belongs to the AIR carboxylase family. Class I subfamily.</text>
</comment>
<dbReference type="InterPro" id="IPR013815">
    <property type="entry name" value="ATP_grasp_subdomain_1"/>
</dbReference>
<protein>
    <recommendedName>
        <fullName evidence="9 10">Multifunctional fusion protein</fullName>
    </recommendedName>
    <domain>
        <recommendedName>
            <fullName evidence="9">Phosphoribosylamine--glycine ligase</fullName>
            <ecNumber evidence="9">6.3.4.13</ecNumber>
        </recommendedName>
        <alternativeName>
            <fullName evidence="9">GARS</fullName>
        </alternativeName>
        <alternativeName>
            <fullName evidence="9">Glycinamide ribonucleotide synthetase</fullName>
        </alternativeName>
        <alternativeName>
            <fullName evidence="9">Phosphoribosylglycinamide synthetase</fullName>
        </alternativeName>
    </domain>
    <domain>
        <recommendedName>
            <fullName evidence="10">N5-carboxyaminoimidazole ribonucleotide mutase</fullName>
            <shortName evidence="10">N5-CAIR mutase</shortName>
            <ecNumber evidence="10">5.4.99.18</ecNumber>
        </recommendedName>
        <alternativeName>
            <fullName evidence="10">5-(carboxyamino)imidazole ribonucleotide mutase</fullName>
        </alternativeName>
    </domain>
</protein>
<dbReference type="Pfam" id="PF00731">
    <property type="entry name" value="AIRC"/>
    <property type="match status" value="1"/>
</dbReference>
<dbReference type="NCBIfam" id="TIGR01162">
    <property type="entry name" value="purE"/>
    <property type="match status" value="1"/>
</dbReference>
<comment type="catalytic activity">
    <reaction evidence="9">
        <text>5-phospho-beta-D-ribosylamine + glycine + ATP = N(1)-(5-phospho-beta-D-ribosyl)glycinamide + ADP + phosphate + H(+)</text>
        <dbReference type="Rhea" id="RHEA:17453"/>
        <dbReference type="ChEBI" id="CHEBI:15378"/>
        <dbReference type="ChEBI" id="CHEBI:30616"/>
        <dbReference type="ChEBI" id="CHEBI:43474"/>
        <dbReference type="ChEBI" id="CHEBI:57305"/>
        <dbReference type="ChEBI" id="CHEBI:58681"/>
        <dbReference type="ChEBI" id="CHEBI:143788"/>
        <dbReference type="ChEBI" id="CHEBI:456216"/>
        <dbReference type="EC" id="6.3.4.13"/>
    </reaction>
</comment>
<dbReference type="eggNOG" id="COG0151">
    <property type="taxonomic scope" value="Bacteria"/>
</dbReference>
<dbReference type="PROSITE" id="PS00184">
    <property type="entry name" value="GARS"/>
    <property type="match status" value="1"/>
</dbReference>
<sequence>MKILVIGGGGREHAIVWKLAQSPKVQAIFCAPGNPGMAGLATCLTIDPDDIAGLKAFALDNHIDLTVVGPEAPLVAGLTDVFEQAGLLVAGPSAAAARLEGSKAFAKEVMEAAGVPTAQCRIFDDAAQAKDHCRNLGGPVVVKADGLAAGKGVIMCRTAGEAMAACERIMEERAFGQAGERVVIEEWLEGEEASFLVFTDGQAIAAMPSSQDHKAVGEGDTGPNTGGMGAYSPAPVVGPALESAVIERVIKPTLAEMKRRGAPFKGVLYAGLMIDKAGEPKVLEFNVRFGDPECQPLLMRLDSDLAEILQLLAQGRLAEAEVEWKADPAVCVVLASGGYPGDYAKGFEISGVEEANAVEGARVFHAGTALKDGKLVNAGGRVLGVCATGVDIAQAIERAYEACGKIWWQGMLLRRDIGHRALARLKNRPLVGIVMGSPNDWEVMKSAAKALTELGVPHEARVLSAHRTPGQAAQYAASAAERGLKVIIAGAGWAAHLAGAMAAQTVLPVIGVPIGSSQLNGLDALLSTVQMPPGIPVATVAIGAGGARNAGVLAAQILALGDAALAQGLAQQRRDMAAEVAAAEKKLFA</sequence>
<dbReference type="InterPro" id="IPR020562">
    <property type="entry name" value="PRibGlycinamide_synth_N"/>
</dbReference>
<proteinExistence type="inferred from homology"/>
<dbReference type="GO" id="GO:0005524">
    <property type="term" value="F:ATP binding"/>
    <property type="evidence" value="ECO:0007669"/>
    <property type="project" value="UniProtKB-UniRule"/>
</dbReference>
<dbReference type="GO" id="GO:0046872">
    <property type="term" value="F:metal ion binding"/>
    <property type="evidence" value="ECO:0007669"/>
    <property type="project" value="InterPro"/>
</dbReference>
<dbReference type="Pfam" id="PF01071">
    <property type="entry name" value="GARS_A"/>
    <property type="match status" value="1"/>
</dbReference>
<dbReference type="STRING" id="644282.Deba_0168"/>
<dbReference type="PANTHER" id="PTHR43472">
    <property type="entry name" value="PHOSPHORIBOSYLAMINE--GLYCINE LIGASE"/>
    <property type="match status" value="1"/>
</dbReference>
<dbReference type="InterPro" id="IPR011054">
    <property type="entry name" value="Rudment_hybrid_motif"/>
</dbReference>
<dbReference type="Gene3D" id="3.40.50.20">
    <property type="match status" value="1"/>
</dbReference>
<dbReference type="OrthoDB" id="9807240at2"/>
<dbReference type="EC" id="5.4.99.18" evidence="10"/>
<dbReference type="InterPro" id="IPR011761">
    <property type="entry name" value="ATP-grasp"/>
</dbReference>
<dbReference type="Gene3D" id="3.30.470.20">
    <property type="entry name" value="ATP-grasp fold, B domain"/>
    <property type="match status" value="1"/>
</dbReference>
<dbReference type="PROSITE" id="PS50975">
    <property type="entry name" value="ATP_GRASP"/>
    <property type="match status" value="1"/>
</dbReference>
<dbReference type="HOGENOM" id="CLU_027420_2_0_7"/>
<evidence type="ECO:0000256" key="4">
    <source>
        <dbReference type="ARBA" id="ARBA00022598"/>
    </source>
</evidence>
<dbReference type="GO" id="GO:0006189">
    <property type="term" value="P:'de novo' IMP biosynthetic process"/>
    <property type="evidence" value="ECO:0007669"/>
    <property type="project" value="UniProtKB-UniRule"/>
</dbReference>
<gene>
    <name evidence="10" type="primary">purE</name>
    <name evidence="9" type="synonym">purD</name>
    <name evidence="14" type="ordered locus">Deba_0168</name>
</gene>
<evidence type="ECO:0000256" key="8">
    <source>
        <dbReference type="ARBA" id="ARBA00038345"/>
    </source>
</evidence>
<dbReference type="SUPFAM" id="SSF52255">
    <property type="entry name" value="N5-CAIR mutase (phosphoribosylaminoimidazole carboxylase, PurE)"/>
    <property type="match status" value="1"/>
</dbReference>
<dbReference type="InterPro" id="IPR020560">
    <property type="entry name" value="PRibGlycinamide_synth_C-dom"/>
</dbReference>
<comment type="function">
    <text evidence="10">Catalyzes the conversion of N5-carboxyaminoimidazole ribonucleotide (N5-CAIR) to 4-carboxy-5-aminoimidazole ribonucleotide (CAIR).</text>
</comment>
<dbReference type="UniPathway" id="UPA00074">
    <property type="reaction ID" value="UER00125"/>
</dbReference>
<dbReference type="InterPro" id="IPR000115">
    <property type="entry name" value="PRibGlycinamide_synth"/>
</dbReference>
<dbReference type="SUPFAM" id="SSF56059">
    <property type="entry name" value="Glutathione synthetase ATP-binding domain-like"/>
    <property type="match status" value="1"/>
</dbReference>
<evidence type="ECO:0000256" key="5">
    <source>
        <dbReference type="ARBA" id="ARBA00022741"/>
    </source>
</evidence>
<dbReference type="Proteomes" id="UP000009047">
    <property type="component" value="Chromosome"/>
</dbReference>
<evidence type="ECO:0000256" key="6">
    <source>
        <dbReference type="ARBA" id="ARBA00022755"/>
    </source>
</evidence>
<dbReference type="FunFam" id="3.90.600.10:FF:000001">
    <property type="entry name" value="Trifunctional purine biosynthetic protein adenosine-3"/>
    <property type="match status" value="1"/>
</dbReference>
<evidence type="ECO:0000256" key="9">
    <source>
        <dbReference type="HAMAP-Rule" id="MF_00138"/>
    </source>
</evidence>
<dbReference type="NCBIfam" id="TIGR00877">
    <property type="entry name" value="purD"/>
    <property type="match status" value="1"/>
</dbReference>
<dbReference type="Pfam" id="PF02843">
    <property type="entry name" value="GARS_C"/>
    <property type="match status" value="1"/>
</dbReference>
<comment type="pathway">
    <text evidence="10">Purine metabolism; IMP biosynthesis via de novo pathway; 5-amino-1-(5-phospho-D-ribosyl)imidazole-4-carboxylate from 5-amino-1-(5-phospho-D-ribosyl)imidazole (N5-CAIR route): step 2/2.</text>
</comment>
<dbReference type="RefSeq" id="WP_013257003.1">
    <property type="nucleotide sequence ID" value="NC_014365.1"/>
</dbReference>
<dbReference type="InterPro" id="IPR033747">
    <property type="entry name" value="PurE_ClassI"/>
</dbReference>
<dbReference type="SUPFAM" id="SSF51246">
    <property type="entry name" value="Rudiment single hybrid motif"/>
    <property type="match status" value="1"/>
</dbReference>
<evidence type="ECO:0000256" key="3">
    <source>
        <dbReference type="ARBA" id="ARBA00005174"/>
    </source>
</evidence>
<evidence type="ECO:0000256" key="2">
    <source>
        <dbReference type="ARBA" id="ARBA00001946"/>
    </source>
</evidence>
<reference evidence="14 15" key="1">
    <citation type="journal article" date="2010" name="Stand. Genomic Sci.">
        <title>Complete genome sequence of Desulfarculus baarsii type strain (2st14).</title>
        <authorList>
            <person name="Sun H."/>
            <person name="Spring S."/>
            <person name="Lapidus A."/>
            <person name="Davenport K."/>
            <person name="Del Rio T.G."/>
            <person name="Tice H."/>
            <person name="Nolan M."/>
            <person name="Copeland A."/>
            <person name="Cheng J.F."/>
            <person name="Lucas S."/>
            <person name="Tapia R."/>
            <person name="Goodwin L."/>
            <person name="Pitluck S."/>
            <person name="Ivanova N."/>
            <person name="Pagani I."/>
            <person name="Mavromatis K."/>
            <person name="Ovchinnikova G."/>
            <person name="Pati A."/>
            <person name="Chen A."/>
            <person name="Palaniappan K."/>
            <person name="Hauser L."/>
            <person name="Chang Y.J."/>
            <person name="Jeffries C.D."/>
            <person name="Detter J.C."/>
            <person name="Han C."/>
            <person name="Rohde M."/>
            <person name="Brambilla E."/>
            <person name="Goker M."/>
            <person name="Woyke T."/>
            <person name="Bristow J."/>
            <person name="Eisen J.A."/>
            <person name="Markowitz V."/>
            <person name="Hugenholtz P."/>
            <person name="Kyrpides N.C."/>
            <person name="Klenk H.P."/>
            <person name="Land M."/>
        </authorList>
    </citation>
    <scope>NUCLEOTIDE SEQUENCE [LARGE SCALE GENOMIC DNA]</scope>
    <source>
        <strain evidence="15">ATCC 33931 / DSM 2075 / LMG 7858 / VKM B-1802 / 2st14</strain>
    </source>
</reference>
<dbReference type="SMART" id="SM01209">
    <property type="entry name" value="GARS_A"/>
    <property type="match status" value="1"/>
</dbReference>
<keyword evidence="4 9" id="KW-0436">Ligase</keyword>
<dbReference type="InterPro" id="IPR020561">
    <property type="entry name" value="PRibGlycinamid_synth_ATP-grasp"/>
</dbReference>
<feature type="binding site" evidence="10">
    <location>
        <position position="440"/>
    </location>
    <ligand>
        <name>substrate</name>
    </ligand>
</feature>
<evidence type="ECO:0000259" key="13">
    <source>
        <dbReference type="PROSITE" id="PS50975"/>
    </source>
</evidence>
<evidence type="ECO:0000313" key="14">
    <source>
        <dbReference type="EMBL" id="ADK83547.1"/>
    </source>
</evidence>
<organism evidence="14 15">
    <name type="scientific">Desulfarculus baarsii (strain ATCC 33931 / DSM 2075 / LMG 7858 / VKM B-1802 / 2st14)</name>
    <dbReference type="NCBI Taxonomy" id="644282"/>
    <lineage>
        <taxon>Bacteria</taxon>
        <taxon>Pseudomonadati</taxon>
        <taxon>Thermodesulfobacteriota</taxon>
        <taxon>Desulfarculia</taxon>
        <taxon>Desulfarculales</taxon>
        <taxon>Desulfarculaceae</taxon>
        <taxon>Desulfarculus</taxon>
    </lineage>
</organism>
<dbReference type="GO" id="GO:0009113">
    <property type="term" value="P:purine nucleobase biosynthetic process"/>
    <property type="evidence" value="ECO:0007669"/>
    <property type="project" value="InterPro"/>
</dbReference>
<dbReference type="GO" id="GO:0004637">
    <property type="term" value="F:phosphoribosylamine-glycine ligase activity"/>
    <property type="evidence" value="ECO:0007669"/>
    <property type="project" value="UniProtKB-UniRule"/>
</dbReference>
<dbReference type="Gene3D" id="3.30.1490.20">
    <property type="entry name" value="ATP-grasp fold, A domain"/>
    <property type="match status" value="1"/>
</dbReference>
<dbReference type="eggNOG" id="COG0041">
    <property type="taxonomic scope" value="Bacteria"/>
</dbReference>
<evidence type="ECO:0000256" key="11">
    <source>
        <dbReference type="PROSITE-ProRule" id="PRU00409"/>
    </source>
</evidence>
<keyword evidence="7 11" id="KW-0067">ATP-binding</keyword>